<comment type="caution">
    <text evidence="9">The sequence shown here is derived from an EMBL/GenBank/DDBJ whole genome shotgun (WGS) entry which is preliminary data.</text>
</comment>
<evidence type="ECO:0000256" key="4">
    <source>
        <dbReference type="ARBA" id="ARBA00022833"/>
    </source>
</evidence>
<feature type="compositionally biased region" description="Basic and acidic residues" evidence="7">
    <location>
        <begin position="210"/>
        <end position="237"/>
    </location>
</feature>
<dbReference type="GO" id="GO:0044773">
    <property type="term" value="P:mitotic DNA damage checkpoint signaling"/>
    <property type="evidence" value="ECO:0007669"/>
    <property type="project" value="TreeGrafter"/>
</dbReference>
<accession>A0A9P4S9H6</accession>
<dbReference type="InterPro" id="IPR040050">
    <property type="entry name" value="ZNF830-like"/>
</dbReference>
<dbReference type="SUPFAM" id="SSF57667">
    <property type="entry name" value="beta-beta-alpha zinc fingers"/>
    <property type="match status" value="1"/>
</dbReference>
<dbReference type="OrthoDB" id="77607at2759"/>
<dbReference type="GO" id="GO:0003676">
    <property type="term" value="F:nucleic acid binding"/>
    <property type="evidence" value="ECO:0007669"/>
    <property type="project" value="InterPro"/>
</dbReference>
<dbReference type="GO" id="GO:0033314">
    <property type="term" value="P:mitotic DNA replication checkpoint signaling"/>
    <property type="evidence" value="ECO:0007669"/>
    <property type="project" value="TreeGrafter"/>
</dbReference>
<keyword evidence="10" id="KW-1185">Reference proteome</keyword>
<reference evidence="9" key="1">
    <citation type="journal article" date="2020" name="Stud. Mycol.">
        <title>101 Dothideomycetes genomes: a test case for predicting lifestyles and emergence of pathogens.</title>
        <authorList>
            <person name="Haridas S."/>
            <person name="Albert R."/>
            <person name="Binder M."/>
            <person name="Bloem J."/>
            <person name="Labutti K."/>
            <person name="Salamov A."/>
            <person name="Andreopoulos B."/>
            <person name="Baker S."/>
            <person name="Barry K."/>
            <person name="Bills G."/>
            <person name="Bluhm B."/>
            <person name="Cannon C."/>
            <person name="Castanera R."/>
            <person name="Culley D."/>
            <person name="Daum C."/>
            <person name="Ezra D."/>
            <person name="Gonzalez J."/>
            <person name="Henrissat B."/>
            <person name="Kuo A."/>
            <person name="Liang C."/>
            <person name="Lipzen A."/>
            <person name="Lutzoni F."/>
            <person name="Magnuson J."/>
            <person name="Mondo S."/>
            <person name="Nolan M."/>
            <person name="Ohm R."/>
            <person name="Pangilinan J."/>
            <person name="Park H.-J."/>
            <person name="Ramirez L."/>
            <person name="Alfaro M."/>
            <person name="Sun H."/>
            <person name="Tritt A."/>
            <person name="Yoshinaga Y."/>
            <person name="Zwiers L.-H."/>
            <person name="Turgeon B."/>
            <person name="Goodwin S."/>
            <person name="Spatafora J."/>
            <person name="Crous P."/>
            <person name="Grigoriev I."/>
        </authorList>
    </citation>
    <scope>NUCLEOTIDE SEQUENCE</scope>
    <source>
        <strain evidence="9">CBS 101060</strain>
    </source>
</reference>
<feature type="region of interest" description="Disordered" evidence="7">
    <location>
        <begin position="50"/>
        <end position="161"/>
    </location>
</feature>
<comment type="subcellular location">
    <subcellularLocation>
        <location evidence="1">Nucleus</location>
    </subcellularLocation>
</comment>
<dbReference type="InterPro" id="IPR036236">
    <property type="entry name" value="Znf_C2H2_sf"/>
</dbReference>
<feature type="compositionally biased region" description="Basic and acidic residues" evidence="7">
    <location>
        <begin position="246"/>
        <end position="261"/>
    </location>
</feature>
<dbReference type="EMBL" id="MU006099">
    <property type="protein sequence ID" value="KAF2837665.1"/>
    <property type="molecule type" value="Genomic_DNA"/>
</dbReference>
<dbReference type="GO" id="GO:0008270">
    <property type="term" value="F:zinc ion binding"/>
    <property type="evidence" value="ECO:0007669"/>
    <property type="project" value="UniProtKB-KW"/>
</dbReference>
<dbReference type="Pfam" id="PF12874">
    <property type="entry name" value="zf-met"/>
    <property type="match status" value="1"/>
</dbReference>
<evidence type="ECO:0000256" key="7">
    <source>
        <dbReference type="SAM" id="MobiDB-lite"/>
    </source>
</evidence>
<gene>
    <name evidence="9" type="ORF">M501DRAFT_1006686</name>
</gene>
<dbReference type="PANTHER" id="PTHR13278:SF0">
    <property type="entry name" value="ZINC FINGER PROTEIN 830"/>
    <property type="match status" value="1"/>
</dbReference>
<evidence type="ECO:0000256" key="1">
    <source>
        <dbReference type="ARBA" id="ARBA00004123"/>
    </source>
</evidence>
<keyword evidence="5" id="KW-0175">Coiled coil</keyword>
<dbReference type="InterPro" id="IPR013087">
    <property type="entry name" value="Znf_C2H2_type"/>
</dbReference>
<evidence type="ECO:0000259" key="8">
    <source>
        <dbReference type="PROSITE" id="PS00028"/>
    </source>
</evidence>
<name>A0A9P4S9H6_9PEZI</name>
<evidence type="ECO:0000256" key="6">
    <source>
        <dbReference type="ARBA" id="ARBA00023242"/>
    </source>
</evidence>
<dbReference type="PANTHER" id="PTHR13278">
    <property type="entry name" value="ZINC FINGER PROTEIN 830"/>
    <property type="match status" value="1"/>
</dbReference>
<organism evidence="9 10">
    <name type="scientific">Patellaria atrata CBS 101060</name>
    <dbReference type="NCBI Taxonomy" id="1346257"/>
    <lineage>
        <taxon>Eukaryota</taxon>
        <taxon>Fungi</taxon>
        <taxon>Dikarya</taxon>
        <taxon>Ascomycota</taxon>
        <taxon>Pezizomycotina</taxon>
        <taxon>Dothideomycetes</taxon>
        <taxon>Dothideomycetes incertae sedis</taxon>
        <taxon>Patellariales</taxon>
        <taxon>Patellariaceae</taxon>
        <taxon>Patellaria</taxon>
    </lineage>
</organism>
<keyword evidence="2" id="KW-0479">Metal-binding</keyword>
<protein>
    <recommendedName>
        <fullName evidence="8">C2H2-type domain-containing protein</fullName>
    </recommendedName>
</protein>
<keyword evidence="3" id="KW-0863">Zinc-finger</keyword>
<dbReference type="Proteomes" id="UP000799429">
    <property type="component" value="Unassembled WGS sequence"/>
</dbReference>
<dbReference type="PROSITE" id="PS00028">
    <property type="entry name" value="ZINC_FINGER_C2H2_1"/>
    <property type="match status" value="1"/>
</dbReference>
<evidence type="ECO:0000256" key="5">
    <source>
        <dbReference type="ARBA" id="ARBA00023054"/>
    </source>
</evidence>
<feature type="compositionally biased region" description="Acidic residues" evidence="7">
    <location>
        <begin position="285"/>
        <end position="300"/>
    </location>
</feature>
<evidence type="ECO:0000256" key="3">
    <source>
        <dbReference type="ARBA" id="ARBA00022771"/>
    </source>
</evidence>
<evidence type="ECO:0000313" key="9">
    <source>
        <dbReference type="EMBL" id="KAF2837665.1"/>
    </source>
</evidence>
<feature type="region of interest" description="Disordered" evidence="7">
    <location>
        <begin position="205"/>
        <end position="310"/>
    </location>
</feature>
<proteinExistence type="predicted"/>
<dbReference type="GO" id="GO:0005681">
    <property type="term" value="C:spliceosomal complex"/>
    <property type="evidence" value="ECO:0007669"/>
    <property type="project" value="InterPro"/>
</dbReference>
<evidence type="ECO:0000256" key="2">
    <source>
        <dbReference type="ARBA" id="ARBA00022723"/>
    </source>
</evidence>
<sequence length="310" mass="34625">MADVRSLLRDNRAARRIRHPQATYTTNGILTCNVCNTSLKSDANWEPHIRSPQHTTSLQKAVQRGAPPAAPSNKKRKASSDDELDENMERKKVKPPPINGFVREMTTEEEATESETADHVTSVSHINAHSRDDEVTLEPDTPSTARPLVQDPPLEISQAPPISEVDEDEWAAFERDIADPPPGSFTLAGLNAVATIEAAPMTTQEIAAQAREEQSLQKGKRDAELEAEKEDAARQMEEELDEMEALEQRVQKLKEKREAIRRAQGTENKAVDPLLQSADVPNVTEQDDSDEDEDEDADEWDGWRFGLNKF</sequence>
<feature type="domain" description="C2H2-type" evidence="8">
    <location>
        <begin position="32"/>
        <end position="54"/>
    </location>
</feature>
<evidence type="ECO:0000313" key="10">
    <source>
        <dbReference type="Proteomes" id="UP000799429"/>
    </source>
</evidence>
<dbReference type="GO" id="GO:0033260">
    <property type="term" value="P:nuclear DNA replication"/>
    <property type="evidence" value="ECO:0007669"/>
    <property type="project" value="TreeGrafter"/>
</dbReference>
<keyword evidence="4" id="KW-0862">Zinc</keyword>
<keyword evidence="6" id="KW-0539">Nucleus</keyword>
<dbReference type="AlphaFoldDB" id="A0A9P4S9H6"/>